<evidence type="ECO:0000256" key="2">
    <source>
        <dbReference type="SAM" id="MobiDB-lite"/>
    </source>
</evidence>
<reference evidence="5 6" key="1">
    <citation type="submission" date="2019-06" db="EMBL/GenBank/DDBJ databases">
        <authorList>
            <person name="Palmer J.M."/>
        </authorList>
    </citation>
    <scope>NUCLEOTIDE SEQUENCE [LARGE SCALE GENOMIC DNA]</scope>
    <source>
        <strain evidence="5 6">TWF106</strain>
    </source>
</reference>
<name>A0A7C8UFY2_ORBOL</name>
<evidence type="ECO:0000313" key="6">
    <source>
        <dbReference type="Proteomes" id="UP000472727"/>
    </source>
</evidence>
<dbReference type="InterPro" id="IPR002885">
    <property type="entry name" value="PPR_rpt"/>
</dbReference>
<keyword evidence="3" id="KW-0472">Membrane</keyword>
<gene>
    <name evidence="5" type="ORF">TWF106_010126</name>
</gene>
<feature type="region of interest" description="Disordered" evidence="2">
    <location>
        <begin position="447"/>
        <end position="466"/>
    </location>
</feature>
<feature type="transmembrane region" description="Helical" evidence="3">
    <location>
        <begin position="223"/>
        <end position="247"/>
    </location>
</feature>
<evidence type="ECO:0000256" key="1">
    <source>
        <dbReference type="PROSITE-ProRule" id="PRU00708"/>
    </source>
</evidence>
<feature type="region of interest" description="Disordered" evidence="2">
    <location>
        <begin position="1582"/>
        <end position="1633"/>
    </location>
</feature>
<evidence type="ECO:0000313" key="5">
    <source>
        <dbReference type="EMBL" id="KAF3211673.1"/>
    </source>
</evidence>
<keyword evidence="3" id="KW-0812">Transmembrane</keyword>
<protein>
    <recommendedName>
        <fullName evidence="7">Pentatricopeptide repeat protein</fullName>
    </recommendedName>
</protein>
<keyword evidence="4" id="KW-0732">Signal</keyword>
<organism evidence="5 6">
    <name type="scientific">Orbilia oligospora</name>
    <name type="common">Nematode-trapping fungus</name>
    <name type="synonym">Arthrobotrys oligospora</name>
    <dbReference type="NCBI Taxonomy" id="2813651"/>
    <lineage>
        <taxon>Eukaryota</taxon>
        <taxon>Fungi</taxon>
        <taxon>Dikarya</taxon>
        <taxon>Ascomycota</taxon>
        <taxon>Pezizomycotina</taxon>
        <taxon>Orbiliomycetes</taxon>
        <taxon>Orbiliales</taxon>
        <taxon>Orbiliaceae</taxon>
        <taxon>Orbilia</taxon>
    </lineage>
</organism>
<dbReference type="Proteomes" id="UP000472727">
    <property type="component" value="Unassembled WGS sequence"/>
</dbReference>
<dbReference type="EMBL" id="WIWS01000073">
    <property type="protein sequence ID" value="KAF3211673.1"/>
    <property type="molecule type" value="Genomic_DNA"/>
</dbReference>
<feature type="signal peptide" evidence="4">
    <location>
        <begin position="1"/>
        <end position="19"/>
    </location>
</feature>
<sequence>MRPSAVLSAFALSTSLVAAQNKQNTINFSTIEIFNDLKKCLKAVFIYDYAINNGPVQKQIGCETNDCICRADTLQDAISTAGLLAQSACSNSGDRLTATSILSQYCIDKGITAGAPAPTNNAGAPVTVFATTTVALTTVTATVTVSSASELYPIVGVRNSLLGAKGSTPVSAPSTPTPVTETRDVVSTISGSLTTIYSTITTIPGQTSIPQSSNNGSSGNSNIGAIAGGVVGGLAVLGAILGFFIWFMRRKRNNSYSATEQGAPPSYEKDLQLNQLGGMDMDTQVGGIQTYNCLFQAKIFSHLPSSPSRWINQLITSPRLNQEDIDNIWLIPPNSRYISPNGLRMSIEYLRSDPTACLLLLPFLLPPRTRVFLRGLLRNNTLQNQSVSSRTVERQLWTVSKSSSCLGNASSDSGRRKRGSGIQQRREHGLKKLPQVFARQYSERGGWRSVRSSSNKISDSKAKEQPTDGFSMLENAVKARSHRTNIIKRKKQQDAVFHQMSDDNDRYYAGREKMEEEIEQIRDNLEKFWNVRPGRYNRSEDNEDFFWLLEQKYPLGSPSTPQQLFDLPGVKAAFPPRQRPNGSTMKGDEPAGGQDEVKKSNIQPVPDGAPDEFQTKSGSVSFRMNSLDEFVVFAPPFSSQAEKEDYYALYLDKFLPPHLQGENTHPSPPVKSNSTPSLATDLVDSTYPSVFGSLGESSAPIHQREDNLESILQDLEVEWEARWTQTSFNRLLYTLEIAREDGVDVLNSLLLKRRQREVIWIAKRIVDTMPGIANLNLNVWRLVNAVGDQDNPKKPGIDNTLQDGMVMYTKEELADIARRRRGVGVLLSSLTSMLLSGWRAEKAKADNTTFNAITMIDTPPILDLLDGPSSHSSLLISPLGGILNEVPEGDEMQMTAQELFSTVAQLLAYLHVENHVPPIVYSEKHPRLHAKQAEIIQLMTAEIEAAYGRELGLNIPQPNRAEERIDWSLWIELVNCIAAERGLGVSATWLLLQHRDEISWEGASPRGPSNDVKNPDLTQTSFEIPPEISTTKKLVLPSYLIPQATSTCLHNAALDAWPPETPGRMIRLLTKVAENTGPFDVTFARALLDHPEVNIFASYAEDILKIPIDGKWTLDIHYQILMGACIRRDLSRTIKAWADIENCMHGSSPILELQIDSDTELPAVEFAPYGTVAHPLYVIIAMISHCRSRRKFGLLRYILKTAVQEEHIRSNGSLLNLMFQHAGDTKDFAFAKYCLGLLAPPLAHRTITSVLNMHLSLGQQKEAQAILDFMKRSGIEPDHVDLGIVARNTFKQSHEEGYALMDRAVSRADEYKKKVLATVTTEKPFRDGVFLPVKHKISDPIGSAAWFATLVAAVRGNNKEKASEALKALGIDFADPRAASKMGVRVFNTLLTGVCRREGSVQGMRMFKLYCLPNKQLLKMMDESIKSHRSGDRRIDDEQDQVGSRVGPGIMENRGPQWDSNNPNVEEKKRELEGVVVPDIITIRIIVHQALREKRDYYTTKKTLENLPMSDSDRAWMRNDAYFETNWSHVINWAKGVWSLMQYGKHEWQDMMQAKILGKRSQVHDGGLRERELLEMLAKQAAEKESMKTTNTGMVVESEGKNGEDDNDDDLLKDYDLPPELTMDDWEKPKRSR</sequence>
<feature type="chain" id="PRO_5028921684" description="Pentatricopeptide repeat protein" evidence="4">
    <location>
        <begin position="20"/>
        <end position="1633"/>
    </location>
</feature>
<dbReference type="PROSITE" id="PS51375">
    <property type="entry name" value="PPR"/>
    <property type="match status" value="1"/>
</dbReference>
<comment type="caution">
    <text evidence="5">The sequence shown here is derived from an EMBL/GenBank/DDBJ whole genome shotgun (WGS) entry which is preliminary data.</text>
</comment>
<feature type="region of interest" description="Disordered" evidence="2">
    <location>
        <begin position="1428"/>
        <end position="1464"/>
    </location>
</feature>
<evidence type="ECO:0000256" key="4">
    <source>
        <dbReference type="SAM" id="SignalP"/>
    </source>
</evidence>
<evidence type="ECO:0000256" key="3">
    <source>
        <dbReference type="SAM" id="Phobius"/>
    </source>
</evidence>
<evidence type="ECO:0008006" key="7">
    <source>
        <dbReference type="Google" id="ProtNLM"/>
    </source>
</evidence>
<proteinExistence type="predicted"/>
<feature type="region of interest" description="Disordered" evidence="2">
    <location>
        <begin position="572"/>
        <end position="616"/>
    </location>
</feature>
<feature type="compositionally biased region" description="Basic and acidic residues" evidence="2">
    <location>
        <begin position="1598"/>
        <end position="1616"/>
    </location>
</feature>
<feature type="region of interest" description="Disordered" evidence="2">
    <location>
        <begin position="403"/>
        <end position="429"/>
    </location>
</feature>
<accession>A0A7C8UFY2</accession>
<keyword evidence="3" id="KW-1133">Transmembrane helix</keyword>
<feature type="repeat" description="PPR" evidence="1">
    <location>
        <begin position="1243"/>
        <end position="1277"/>
    </location>
</feature>